<reference evidence="1 2" key="1">
    <citation type="submission" date="2023-09" db="EMBL/GenBank/DDBJ databases">
        <authorList>
            <person name="Wang M."/>
        </authorList>
    </citation>
    <scope>NUCLEOTIDE SEQUENCE [LARGE SCALE GENOMIC DNA]</scope>
    <source>
        <strain evidence="1">GT-2023</strain>
        <tissue evidence="1">Liver</tissue>
    </source>
</reference>
<sequence length="126" mass="14592">MEFWETERRRSPVHLNAEQKHGVRCVHKAQQTLQALLKDFCSDWLLQPMGTCAKRGEQQLPVLSGLSTDKHKNQSERRLKTMEPMTMTFDLQQKLEQLVSSIHKKDSVIHDHVSVLKGTSNRHLAH</sequence>
<name>A0ABR3N494_9TELE</name>
<accession>A0ABR3N494</accession>
<evidence type="ECO:0000313" key="2">
    <source>
        <dbReference type="Proteomes" id="UP001558613"/>
    </source>
</evidence>
<comment type="caution">
    <text evidence="1">The sequence shown here is derived from an EMBL/GenBank/DDBJ whole genome shotgun (WGS) entry which is preliminary data.</text>
</comment>
<dbReference type="EMBL" id="JAYMGO010000007">
    <property type="protein sequence ID" value="KAL1271704.1"/>
    <property type="molecule type" value="Genomic_DNA"/>
</dbReference>
<dbReference type="Proteomes" id="UP001558613">
    <property type="component" value="Unassembled WGS sequence"/>
</dbReference>
<evidence type="ECO:0000313" key="1">
    <source>
        <dbReference type="EMBL" id="KAL1271704.1"/>
    </source>
</evidence>
<keyword evidence="2" id="KW-1185">Reference proteome</keyword>
<gene>
    <name evidence="1" type="ORF">QQF64_030720</name>
</gene>
<organism evidence="1 2">
    <name type="scientific">Cirrhinus molitorella</name>
    <name type="common">mud carp</name>
    <dbReference type="NCBI Taxonomy" id="172907"/>
    <lineage>
        <taxon>Eukaryota</taxon>
        <taxon>Metazoa</taxon>
        <taxon>Chordata</taxon>
        <taxon>Craniata</taxon>
        <taxon>Vertebrata</taxon>
        <taxon>Euteleostomi</taxon>
        <taxon>Actinopterygii</taxon>
        <taxon>Neopterygii</taxon>
        <taxon>Teleostei</taxon>
        <taxon>Ostariophysi</taxon>
        <taxon>Cypriniformes</taxon>
        <taxon>Cyprinidae</taxon>
        <taxon>Labeoninae</taxon>
        <taxon>Labeonini</taxon>
        <taxon>Cirrhinus</taxon>
    </lineage>
</organism>
<proteinExistence type="predicted"/>
<protein>
    <submittedName>
        <fullName evidence="1">Uncharacterized protein</fullName>
    </submittedName>
</protein>